<keyword evidence="3 6" id="KW-0812">Transmembrane</keyword>
<dbReference type="SUPFAM" id="SSF110111">
    <property type="entry name" value="Ctag/Cox11"/>
    <property type="match status" value="1"/>
</dbReference>
<dbReference type="GO" id="GO:0005743">
    <property type="term" value="C:mitochondrial inner membrane"/>
    <property type="evidence" value="ECO:0007669"/>
    <property type="project" value="UniProtKB-SubCell"/>
</dbReference>
<accession>A0A9W7Y8A5</accession>
<dbReference type="Gene3D" id="2.60.370.10">
    <property type="entry name" value="Ctag/Cox11"/>
    <property type="match status" value="1"/>
</dbReference>
<dbReference type="EMBL" id="JANBOJ010000001">
    <property type="protein sequence ID" value="KAJ1725768.1"/>
    <property type="molecule type" value="Genomic_DNA"/>
</dbReference>
<evidence type="ECO:0000256" key="3">
    <source>
        <dbReference type="ARBA" id="ARBA00022692"/>
    </source>
</evidence>
<evidence type="ECO:0000256" key="4">
    <source>
        <dbReference type="ARBA" id="ARBA00022989"/>
    </source>
</evidence>
<dbReference type="NCBIfam" id="NF003465">
    <property type="entry name" value="PRK05089.1"/>
    <property type="match status" value="1"/>
</dbReference>
<evidence type="ECO:0000256" key="5">
    <source>
        <dbReference type="ARBA" id="ARBA00023136"/>
    </source>
</evidence>
<dbReference type="Proteomes" id="UP001149813">
    <property type="component" value="Unassembled WGS sequence"/>
</dbReference>
<proteinExistence type="inferred from homology"/>
<dbReference type="InterPro" id="IPR007533">
    <property type="entry name" value="Cyt_c_oxidase_assmbl_CtaG"/>
</dbReference>
<dbReference type="Pfam" id="PF04442">
    <property type="entry name" value="CtaG_Cox11"/>
    <property type="match status" value="1"/>
</dbReference>
<comment type="caution">
    <text evidence="7">The sequence shown here is derived from an EMBL/GenBank/DDBJ whole genome shotgun (WGS) entry which is preliminary data.</text>
</comment>
<protein>
    <submittedName>
        <fullName evidence="7">Cytochrome c oxidase assembly protein cox11, mitochondrial</fullName>
    </submittedName>
</protein>
<reference evidence="7" key="1">
    <citation type="submission" date="2022-07" db="EMBL/GenBank/DDBJ databases">
        <title>Phylogenomic reconstructions and comparative analyses of Kickxellomycotina fungi.</title>
        <authorList>
            <person name="Reynolds N.K."/>
            <person name="Stajich J.E."/>
            <person name="Barry K."/>
            <person name="Grigoriev I.V."/>
            <person name="Crous P."/>
            <person name="Smith M.E."/>
        </authorList>
    </citation>
    <scope>NUCLEOTIDE SEQUENCE</scope>
    <source>
        <strain evidence="7">NBRC 32514</strain>
    </source>
</reference>
<dbReference type="OrthoDB" id="1704689at2759"/>
<dbReference type="HAMAP" id="MF_00155">
    <property type="entry name" value="CtaG"/>
    <property type="match status" value="1"/>
</dbReference>
<gene>
    <name evidence="7" type="primary">COX11</name>
    <name evidence="7" type="ORF">LPJ53_000029</name>
</gene>
<dbReference type="GO" id="GO:0005507">
    <property type="term" value="F:copper ion binding"/>
    <property type="evidence" value="ECO:0007669"/>
    <property type="project" value="InterPro"/>
</dbReference>
<dbReference type="FunFam" id="2.60.370.10:FF:000001">
    <property type="entry name" value="COX11 cytochrome c oxidase assembly homolog"/>
    <property type="match status" value="1"/>
</dbReference>
<keyword evidence="4 6" id="KW-1133">Transmembrane helix</keyword>
<organism evidence="7 8">
    <name type="scientific">Coemansia erecta</name>
    <dbReference type="NCBI Taxonomy" id="147472"/>
    <lineage>
        <taxon>Eukaryota</taxon>
        <taxon>Fungi</taxon>
        <taxon>Fungi incertae sedis</taxon>
        <taxon>Zoopagomycota</taxon>
        <taxon>Kickxellomycotina</taxon>
        <taxon>Kickxellomycetes</taxon>
        <taxon>Kickxellales</taxon>
        <taxon>Kickxellaceae</taxon>
        <taxon>Coemansia</taxon>
    </lineage>
</organism>
<evidence type="ECO:0000313" key="7">
    <source>
        <dbReference type="EMBL" id="KAJ1725768.1"/>
    </source>
</evidence>
<evidence type="ECO:0000256" key="1">
    <source>
        <dbReference type="ARBA" id="ARBA00004007"/>
    </source>
</evidence>
<evidence type="ECO:0000313" key="8">
    <source>
        <dbReference type="Proteomes" id="UP001149813"/>
    </source>
</evidence>
<evidence type="ECO:0000256" key="6">
    <source>
        <dbReference type="SAM" id="Phobius"/>
    </source>
</evidence>
<comment type="subcellular location">
    <subcellularLocation>
        <location evidence="2">Mitochondrion inner membrane</location>
        <topology evidence="2">Single-pass membrane protein</topology>
        <orientation evidence="2">Intermembrane side</orientation>
    </subcellularLocation>
</comment>
<keyword evidence="8" id="KW-1185">Reference proteome</keyword>
<dbReference type="PANTHER" id="PTHR21320:SF3">
    <property type="entry name" value="CYTOCHROME C OXIDASE ASSEMBLY PROTEIN COX11, MITOCHONDRIAL-RELATED"/>
    <property type="match status" value="1"/>
</dbReference>
<keyword evidence="5 6" id="KW-0472">Membrane</keyword>
<comment type="function">
    <text evidence="1">Exerts its effect at some terminal stage of cytochrome c oxidase synthesis, probably by being involved in the insertion of the copper B into subunit I.</text>
</comment>
<sequence length="260" mass="29389">MSVGIRYLGGLFSRSISTRVSSISGLLGSGRVGSRLAAGARRPGPLRLIHTSSPVRQGHQMPRRQFDPREGFRRHNERARQKNVTGILYVSSFVIIFLGISYAAVPLYRLLCKRTGFMGTPKTEPTIRDVESLRPLENHRKLRITFSGQVSTVLNWSFKPEQRQVNVVPGETALAFFKAYNKSDKPIVGVATYNVIPEQAAPYFNKIQCFCFDEQQLDPKEEIDMPVFFFIDPEFADDPLMDDIDTITLSYTFFKSAGRD</sequence>
<dbReference type="PANTHER" id="PTHR21320">
    <property type="entry name" value="CYTOCHROME C OXIDASE ASSEMBLY PROTEIN COX11-RELATED"/>
    <property type="match status" value="1"/>
</dbReference>
<evidence type="ECO:0000256" key="2">
    <source>
        <dbReference type="ARBA" id="ARBA00004243"/>
    </source>
</evidence>
<feature type="transmembrane region" description="Helical" evidence="6">
    <location>
        <begin position="83"/>
        <end position="105"/>
    </location>
</feature>
<dbReference type="InterPro" id="IPR023471">
    <property type="entry name" value="CtaG/Cox11_dom_sf"/>
</dbReference>
<name>A0A9W7Y8A5_9FUNG</name>
<dbReference type="AlphaFoldDB" id="A0A9W7Y8A5"/>